<organism evidence="1 2">
    <name type="scientific">Blastomyces silverae</name>
    <dbReference type="NCBI Taxonomy" id="2060906"/>
    <lineage>
        <taxon>Eukaryota</taxon>
        <taxon>Fungi</taxon>
        <taxon>Dikarya</taxon>
        <taxon>Ascomycota</taxon>
        <taxon>Pezizomycotina</taxon>
        <taxon>Eurotiomycetes</taxon>
        <taxon>Eurotiomycetidae</taxon>
        <taxon>Onygenales</taxon>
        <taxon>Ajellomycetaceae</taxon>
        <taxon>Blastomyces</taxon>
    </lineage>
</organism>
<evidence type="ECO:0000313" key="2">
    <source>
        <dbReference type="Proteomes" id="UP000053573"/>
    </source>
</evidence>
<protein>
    <submittedName>
        <fullName evidence="1">Uncharacterized protein</fullName>
    </submittedName>
</protein>
<gene>
    <name evidence="1" type="ORF">EMPG_14798</name>
</gene>
<proteinExistence type="predicted"/>
<reference evidence="2" key="1">
    <citation type="journal article" date="2015" name="PLoS Genet.">
        <title>The dynamic genome and transcriptome of the human fungal pathogen Blastomyces and close relative Emmonsia.</title>
        <authorList>
            <person name="Munoz J.F."/>
            <person name="Gauthier G.M."/>
            <person name="Desjardins C.A."/>
            <person name="Gallo J.E."/>
            <person name="Holder J."/>
            <person name="Sullivan T.D."/>
            <person name="Marty A.J."/>
            <person name="Carmen J.C."/>
            <person name="Chen Z."/>
            <person name="Ding L."/>
            <person name="Gujja S."/>
            <person name="Magrini V."/>
            <person name="Misas E."/>
            <person name="Mitreva M."/>
            <person name="Priest M."/>
            <person name="Saif S."/>
            <person name="Whiston E.A."/>
            <person name="Young S."/>
            <person name="Zeng Q."/>
            <person name="Goldman W.E."/>
            <person name="Mardis E.R."/>
            <person name="Taylor J.W."/>
            <person name="McEwen J.G."/>
            <person name="Clay O.K."/>
            <person name="Klein B.S."/>
            <person name="Cuomo C.A."/>
        </authorList>
    </citation>
    <scope>NUCLEOTIDE SEQUENCE [LARGE SCALE GENOMIC DNA]</scope>
    <source>
        <strain evidence="2">UAMH 139</strain>
    </source>
</reference>
<name>A0A0H1BEG9_9EURO</name>
<comment type="caution">
    <text evidence="1">The sequence shown here is derived from an EMBL/GenBank/DDBJ whole genome shotgun (WGS) entry which is preliminary data.</text>
</comment>
<evidence type="ECO:0000313" key="1">
    <source>
        <dbReference type="EMBL" id="KLJ09765.1"/>
    </source>
</evidence>
<dbReference type="EMBL" id="LDEV01002264">
    <property type="protein sequence ID" value="KLJ09765.1"/>
    <property type="molecule type" value="Genomic_DNA"/>
</dbReference>
<accession>A0A0H1BEG9</accession>
<keyword evidence="2" id="KW-1185">Reference proteome</keyword>
<sequence>MDIASEFLLSHISLPKTRNRTDKIPSQPEAHALPLIWWAVVQFLPPPSHQEKVMRGRFHHYISRKPGLLPLLQLLCISHYRLLEQTGLMSCQARSKSTKTSSRPFLGYAQELPGVLGRVLHLSHSVLSVNVDPTWLVIRSPRLTFSVNI</sequence>
<dbReference type="Proteomes" id="UP000053573">
    <property type="component" value="Unassembled WGS sequence"/>
</dbReference>
<dbReference type="AlphaFoldDB" id="A0A0H1BEG9"/>